<feature type="domain" description="Flagellar basal body rod protein N-terminal" evidence="3">
    <location>
        <begin position="5"/>
        <end position="35"/>
    </location>
</feature>
<evidence type="ECO:0000259" key="5">
    <source>
        <dbReference type="Pfam" id="PF22692"/>
    </source>
</evidence>
<dbReference type="Pfam" id="PF22692">
    <property type="entry name" value="LlgE_F_G_D1"/>
    <property type="match status" value="1"/>
</dbReference>
<dbReference type="PANTHER" id="PTHR30435:SF19">
    <property type="entry name" value="FLAGELLAR BASAL-BODY ROD PROTEIN FLGG"/>
    <property type="match status" value="1"/>
</dbReference>
<keyword evidence="6" id="KW-0282">Flagellum</keyword>
<feature type="domain" description="Flagellar basal-body/hook protein C-terminal" evidence="4">
    <location>
        <begin position="224"/>
        <end position="268"/>
    </location>
</feature>
<sequence length="274" mass="30513">MLRGLYTATAGMMSQQRRMETLSNNMANANTPGYKADQTSLRAFPELLLHATGKTEVPTQKPLNLPFAQPIGGLNTGVYVQELAPLFAQGDIQQTGIDTDLSIIQQQTSGAVFFTVEQTDGTYRYTRNGNFALDSQGFLTTNDGLYVLDENFNRIQINDRSFQVQPDGTLLVNDQPVARLGLTYTENPNELVKEGNGLFRLPQQEGEEEPQLLPLANNVVFEIRQGFLERSNVDSSRTMTEMMAAFRAFEANQKVIQAYDQSMQKAANEIGRIN</sequence>
<dbReference type="InterPro" id="IPR020013">
    <property type="entry name" value="Flagellar_FlgE/F/G"/>
</dbReference>
<dbReference type="KEGG" id="bcoh:BC6307_21490"/>
<accession>A0A223KVZ1</accession>
<comment type="similarity">
    <text evidence="1 2">Belongs to the flagella basal body rod proteins family.</text>
</comment>
<dbReference type="InterPro" id="IPR053967">
    <property type="entry name" value="LlgE_F_G-like_D1"/>
</dbReference>
<dbReference type="SUPFAM" id="SSF117143">
    <property type="entry name" value="Flagellar hook protein flgE"/>
    <property type="match status" value="1"/>
</dbReference>
<dbReference type="PROSITE" id="PS00588">
    <property type="entry name" value="FLAGELLA_BB_ROD"/>
    <property type="match status" value="1"/>
</dbReference>
<evidence type="ECO:0000259" key="4">
    <source>
        <dbReference type="Pfam" id="PF06429"/>
    </source>
</evidence>
<keyword evidence="7" id="KW-1185">Reference proteome</keyword>
<dbReference type="Proteomes" id="UP000215224">
    <property type="component" value="Chromosome"/>
</dbReference>
<dbReference type="InterPro" id="IPR010930">
    <property type="entry name" value="Flg_bb/hook_C_dom"/>
</dbReference>
<evidence type="ECO:0000256" key="2">
    <source>
        <dbReference type="RuleBase" id="RU362116"/>
    </source>
</evidence>
<dbReference type="STRING" id="1314751.GCA_001591425_03649"/>
<dbReference type="InterPro" id="IPR019776">
    <property type="entry name" value="Flagellar_basal_body_rod_CS"/>
</dbReference>
<dbReference type="InterPro" id="IPR037925">
    <property type="entry name" value="FlgE/F/G-like"/>
</dbReference>
<proteinExistence type="inferred from homology"/>
<evidence type="ECO:0000313" key="7">
    <source>
        <dbReference type="Proteomes" id="UP000215224"/>
    </source>
</evidence>
<organism evidence="6 7">
    <name type="scientific">Sutcliffiella cohnii</name>
    <dbReference type="NCBI Taxonomy" id="33932"/>
    <lineage>
        <taxon>Bacteria</taxon>
        <taxon>Bacillati</taxon>
        <taxon>Bacillota</taxon>
        <taxon>Bacilli</taxon>
        <taxon>Bacillales</taxon>
        <taxon>Bacillaceae</taxon>
        <taxon>Sutcliffiella</taxon>
    </lineage>
</organism>
<dbReference type="GO" id="GO:0071978">
    <property type="term" value="P:bacterial-type flagellum-dependent swarming motility"/>
    <property type="evidence" value="ECO:0007669"/>
    <property type="project" value="TreeGrafter"/>
</dbReference>
<dbReference type="InterPro" id="IPR001444">
    <property type="entry name" value="Flag_bb_rod_N"/>
</dbReference>
<protein>
    <submittedName>
        <fullName evidence="6">Flagellar biosynthesis protein FlgC</fullName>
    </submittedName>
</protein>
<evidence type="ECO:0000313" key="6">
    <source>
        <dbReference type="EMBL" id="AST93655.1"/>
    </source>
</evidence>
<dbReference type="AlphaFoldDB" id="A0A223KVZ1"/>
<keyword evidence="6" id="KW-0966">Cell projection</keyword>
<evidence type="ECO:0000259" key="3">
    <source>
        <dbReference type="Pfam" id="PF00460"/>
    </source>
</evidence>
<evidence type="ECO:0000256" key="1">
    <source>
        <dbReference type="ARBA" id="ARBA00009677"/>
    </source>
</evidence>
<keyword evidence="2" id="KW-0975">Bacterial flagellum</keyword>
<dbReference type="RefSeq" id="WP_066419443.1">
    <property type="nucleotide sequence ID" value="NZ_CP018866.1"/>
</dbReference>
<dbReference type="Pfam" id="PF06429">
    <property type="entry name" value="Flg_bbr_C"/>
    <property type="match status" value="1"/>
</dbReference>
<dbReference type="Pfam" id="PF00460">
    <property type="entry name" value="Flg_bb_rod"/>
    <property type="match status" value="1"/>
</dbReference>
<dbReference type="GO" id="GO:0009425">
    <property type="term" value="C:bacterial-type flagellum basal body"/>
    <property type="evidence" value="ECO:0007669"/>
    <property type="project" value="UniProtKB-SubCell"/>
</dbReference>
<dbReference type="NCBIfam" id="TIGR03506">
    <property type="entry name" value="FlgEFG_subfam"/>
    <property type="match status" value="1"/>
</dbReference>
<name>A0A223KVZ1_9BACI</name>
<feature type="domain" description="Flagellar hook protein FlgE/F/G-like D1" evidence="5">
    <location>
        <begin position="110"/>
        <end position="170"/>
    </location>
</feature>
<reference evidence="6 7" key="1">
    <citation type="submission" date="2016-12" db="EMBL/GenBank/DDBJ databases">
        <title>The whole genome sequencing and assembly of Bacillus cohnii DSM 6307T strain.</title>
        <authorList>
            <person name="Lee Y.-J."/>
            <person name="Yi H."/>
            <person name="Bahn Y.-S."/>
            <person name="Kim J.F."/>
            <person name="Lee D.-W."/>
        </authorList>
    </citation>
    <scope>NUCLEOTIDE SEQUENCE [LARGE SCALE GENOMIC DNA]</scope>
    <source>
        <strain evidence="6 7">DSM 6307</strain>
    </source>
</reference>
<keyword evidence="6" id="KW-0969">Cilium</keyword>
<dbReference type="PANTHER" id="PTHR30435">
    <property type="entry name" value="FLAGELLAR PROTEIN"/>
    <property type="match status" value="1"/>
</dbReference>
<comment type="subcellular location">
    <subcellularLocation>
        <location evidence="2">Bacterial flagellum basal body</location>
    </subcellularLocation>
</comment>
<gene>
    <name evidence="6" type="ORF">BC6307_21490</name>
</gene>
<dbReference type="EMBL" id="CP018866">
    <property type="protein sequence ID" value="AST93655.1"/>
    <property type="molecule type" value="Genomic_DNA"/>
</dbReference>